<evidence type="ECO:0000313" key="2">
    <source>
        <dbReference type="Proteomes" id="UP000004407"/>
    </source>
</evidence>
<reference evidence="1 2" key="1">
    <citation type="submission" date="2011-08" db="EMBL/GenBank/DDBJ databases">
        <authorList>
            <person name="Weinstock G."/>
            <person name="Sodergren E."/>
            <person name="Clifton S."/>
            <person name="Fulton L."/>
            <person name="Fulton B."/>
            <person name="Courtney L."/>
            <person name="Fronick C."/>
            <person name="Harrison M."/>
            <person name="Strong C."/>
            <person name="Farmer C."/>
            <person name="Delahaunty K."/>
            <person name="Markovic C."/>
            <person name="Hall O."/>
            <person name="Minx P."/>
            <person name="Tomlinson C."/>
            <person name="Mitreva M."/>
            <person name="Hou S."/>
            <person name="Chen J."/>
            <person name="Wollam A."/>
            <person name="Pepin K.H."/>
            <person name="Johnson M."/>
            <person name="Bhonagiri V."/>
            <person name="Zhang X."/>
            <person name="Suruliraj S."/>
            <person name="Warren W."/>
            <person name="Chinwalla A."/>
            <person name="Mardis E.R."/>
            <person name="Wilson R.K."/>
        </authorList>
    </citation>
    <scope>NUCLEOTIDE SEQUENCE [LARGE SCALE GENOMIC DNA]</scope>
    <source>
        <strain evidence="1 2">DSM 18206</strain>
    </source>
</reference>
<accession>G6AX24</accession>
<dbReference type="eggNOG" id="COG1484">
    <property type="taxonomic scope" value="Bacteria"/>
</dbReference>
<dbReference type="PATRIC" id="fig|1002367.3.peg.936"/>
<protein>
    <submittedName>
        <fullName evidence="1">Uncharacterized protein</fullName>
    </submittedName>
</protein>
<dbReference type="SUPFAM" id="SSF52540">
    <property type="entry name" value="P-loop containing nucleoside triphosphate hydrolases"/>
    <property type="match status" value="1"/>
</dbReference>
<dbReference type="HOGENOM" id="CLU_285108_0_0_10"/>
<name>G6AX24_9BACT</name>
<dbReference type="Proteomes" id="UP000004407">
    <property type="component" value="Unassembled WGS sequence"/>
</dbReference>
<comment type="caution">
    <text evidence="1">The sequence shown here is derived from an EMBL/GenBank/DDBJ whole genome shotgun (WGS) entry which is preliminary data.</text>
</comment>
<dbReference type="EMBL" id="AFZZ01000104">
    <property type="protein sequence ID" value="EHJ40800.1"/>
    <property type="molecule type" value="Genomic_DNA"/>
</dbReference>
<organism evidence="1 2">
    <name type="scientific">Leyella stercorea DSM 18206</name>
    <dbReference type="NCBI Taxonomy" id="1002367"/>
    <lineage>
        <taxon>Bacteria</taxon>
        <taxon>Pseudomonadati</taxon>
        <taxon>Bacteroidota</taxon>
        <taxon>Bacteroidia</taxon>
        <taxon>Bacteroidales</taxon>
        <taxon>Prevotellaceae</taxon>
        <taxon>Leyella</taxon>
    </lineage>
</organism>
<sequence>MLESADSKEVFMPEGREDLDIYLCGKIIETVQVKCYSGAIGYADLFSKAKSTSLFSRGKDSLDANSEVKISFVAVGHGNDWGLISDKLTKASSLVKLLKKEESLHLDYASSKKLASKILWQSKSEAELENCVESVLKNRFPSIDPLIVKDYLIQWICYLVINRKSATYDDLCCQVGRIIQLSVRQNEFFTQFGLTVIPLFQSDYQENANFETSYYQGVSAKEIHIAKNYDVVMEEKLQQLYDKLKDNSLVFITGVSGSGKSSLAYRFLKICGCPLRYEIKYVNQNNISQIIATVNNISKGLKSEAFVYLDVQPYDTSWIQVVNEIEDTPFVKCIVTIRQDDWNRCFNKINTNLHYSTLAVDLTESEARDIFDNLCERNLCRIDIFDEAWNDCGHPQTLLEYVYFLTQGVPLRSRISGQIASLDKDNAFLLQYVAVSNVLQGNISVDAIRNLCHLSPIEFSRCIDQMKGEFFDYNDDGFSDVHPIRTHIIVEEVFRNYNNGLWEIGMELFEHINENTNPLFLMTLLDEGKYTPDSLLRKLDGKKINSMQAYIVARTLLWCGVKLYIENNQTAFDWLRQTAPLCWQNLLPVNFTEIKLDESIDKMFGIYIGITMDGVRKRFSSQTDVFAYLYRWLDCSISLEKPKEWREYYWLAKFLTICNLQLSYRPDFSEFKIEAENSNDLDEMADVLLGLKLAGYDSTTYNQLEENFVKQFRIQNNILEFDICDNEVKCLSFFDYFTAGEQCGNGNIIHNINMHHINLLRKAFPNADTYHSEIIKDDIFKDIDLPFEKHISRGNLPLDEMQEPRIMMVHLYERSYVLPSRKAYCDQLITLRKLFVDVIKEYWQAIDEIHRVDKTHNVKMDLAYKNVCDKILNTNIELPISEINKFGLGYEKNKEENDYVKSSKDNLKELNSLYSHYSTYLTIFFRQCYQPSLGFINEVQRMTMLLSDAQDKIKKMQSLFHLVFDGYVDAIEIKQLDERENQQMLCLTTVYNWLIQNKPYVSCRQLLKQIKPKKLADCQTFDINDNASQNKSVSIADSVENLELLRNIQLNSICSRCPHLDDLSTQIVDKYLKRYDDAIDGMRGSYL</sequence>
<gene>
    <name evidence="1" type="ORF">HMPREF0673_01174</name>
</gene>
<proteinExistence type="predicted"/>
<dbReference type="AlphaFoldDB" id="G6AX24"/>
<evidence type="ECO:0000313" key="1">
    <source>
        <dbReference type="EMBL" id="EHJ40800.1"/>
    </source>
</evidence>
<dbReference type="InterPro" id="IPR027417">
    <property type="entry name" value="P-loop_NTPase"/>
</dbReference>